<evidence type="ECO:0000313" key="2">
    <source>
        <dbReference type="EMBL" id="MCU4740330.1"/>
    </source>
</evidence>
<evidence type="ECO:0000256" key="1">
    <source>
        <dbReference type="SAM" id="Phobius"/>
    </source>
</evidence>
<evidence type="ECO:0000313" key="3">
    <source>
        <dbReference type="Proteomes" id="UP001321018"/>
    </source>
</evidence>
<comment type="caution">
    <text evidence="2">The sequence shown here is derived from an EMBL/GenBank/DDBJ whole genome shotgun (WGS) entry which is preliminary data.</text>
</comment>
<dbReference type="EMBL" id="JAOPKA010000001">
    <property type="protein sequence ID" value="MCU4740330.1"/>
    <property type="molecule type" value="Genomic_DNA"/>
</dbReference>
<keyword evidence="1" id="KW-0472">Membrane</keyword>
<gene>
    <name evidence="2" type="ORF">OB960_02840</name>
</gene>
<proteinExistence type="predicted"/>
<feature type="transmembrane region" description="Helical" evidence="1">
    <location>
        <begin position="7"/>
        <end position="33"/>
    </location>
</feature>
<organism evidence="2 3">
    <name type="scientific">Natronoglomus mannanivorans</name>
    <dbReference type="NCBI Taxonomy" id="2979990"/>
    <lineage>
        <taxon>Archaea</taxon>
        <taxon>Methanobacteriati</taxon>
        <taxon>Methanobacteriota</taxon>
        <taxon>Stenosarchaea group</taxon>
        <taxon>Halobacteria</taxon>
        <taxon>Halobacteriales</taxon>
        <taxon>Natrialbaceae</taxon>
        <taxon>Natronoglomus</taxon>
    </lineage>
</organism>
<accession>A0AAP3E0D1</accession>
<protein>
    <submittedName>
        <fullName evidence="2">Uncharacterized protein</fullName>
    </submittedName>
</protein>
<dbReference type="AlphaFoldDB" id="A0AAP3E0D1"/>
<feature type="transmembrane region" description="Helical" evidence="1">
    <location>
        <begin position="39"/>
        <end position="60"/>
    </location>
</feature>
<keyword evidence="1" id="KW-0812">Transmembrane</keyword>
<sequence length="73" mass="7797">MARLQRLSALFGVLVVLGTIGVGGWALLINYVLESSGELLTPTGATLLVTVGLVLVLVGFGARSKRRLENPYW</sequence>
<name>A0AAP3E0D1_9EURY</name>
<dbReference type="Proteomes" id="UP001321018">
    <property type="component" value="Unassembled WGS sequence"/>
</dbReference>
<dbReference type="RefSeq" id="WP_338002168.1">
    <property type="nucleotide sequence ID" value="NZ_JAOPKA010000001.1"/>
</dbReference>
<keyword evidence="1" id="KW-1133">Transmembrane helix</keyword>
<reference evidence="2" key="1">
    <citation type="submission" date="2022-09" db="EMBL/GenBank/DDBJ databases">
        <title>Enrichment on poylsaccharides allowed isolation of novel metabolic and taxonomic groups of Haloarchaea.</title>
        <authorList>
            <person name="Sorokin D.Y."/>
            <person name="Elcheninov A.G."/>
            <person name="Khizhniak T.V."/>
            <person name="Kolganova T.V."/>
            <person name="Kublanov I.V."/>
        </authorList>
    </citation>
    <scope>NUCLEOTIDE SEQUENCE</scope>
    <source>
        <strain evidence="2">AArc-xg1-1</strain>
    </source>
</reference>